<name>X0V1M5_9ZZZZ</name>
<feature type="domain" description="Radical SAM core" evidence="5">
    <location>
        <begin position="9"/>
        <end position="94"/>
    </location>
</feature>
<dbReference type="Gene3D" id="3.20.20.70">
    <property type="entry name" value="Aldolase class I"/>
    <property type="match status" value="1"/>
</dbReference>
<comment type="caution">
    <text evidence="7">The sequence shown here is derived from an EMBL/GenBank/DDBJ whole genome shotgun (WGS) entry which is preliminary data.</text>
</comment>
<reference evidence="7" key="1">
    <citation type="journal article" date="2014" name="Front. Microbiol.">
        <title>High frequency of phylogenetically diverse reductive dehalogenase-homologous genes in deep subseafloor sedimentary metagenomes.</title>
        <authorList>
            <person name="Kawai M."/>
            <person name="Futagami T."/>
            <person name="Toyoda A."/>
            <person name="Takaki Y."/>
            <person name="Nishi S."/>
            <person name="Hori S."/>
            <person name="Arai W."/>
            <person name="Tsubouchi T."/>
            <person name="Morono Y."/>
            <person name="Uchiyama I."/>
            <person name="Ito T."/>
            <person name="Fujiyama A."/>
            <person name="Inagaki F."/>
            <person name="Takami H."/>
        </authorList>
    </citation>
    <scope>NUCLEOTIDE SEQUENCE</scope>
    <source>
        <strain evidence="7">Expedition CK06-06</strain>
    </source>
</reference>
<proteinExistence type="predicted"/>
<dbReference type="Pfam" id="PF04055">
    <property type="entry name" value="Radical_SAM"/>
    <property type="match status" value="1"/>
</dbReference>
<dbReference type="SUPFAM" id="SSF102114">
    <property type="entry name" value="Radical SAM enzymes"/>
    <property type="match status" value="1"/>
</dbReference>
<organism evidence="7">
    <name type="scientific">marine sediment metagenome</name>
    <dbReference type="NCBI Taxonomy" id="412755"/>
    <lineage>
        <taxon>unclassified sequences</taxon>
        <taxon>metagenomes</taxon>
        <taxon>ecological metagenomes</taxon>
    </lineage>
</organism>
<dbReference type="NCBIfam" id="TIGR04085">
    <property type="entry name" value="rSAM_more_4Fe4S"/>
    <property type="match status" value="1"/>
</dbReference>
<keyword evidence="4" id="KW-0411">Iron-sulfur</keyword>
<accession>X0V1M5</accession>
<dbReference type="Pfam" id="PF13186">
    <property type="entry name" value="SPASM"/>
    <property type="match status" value="1"/>
</dbReference>
<dbReference type="PANTHER" id="PTHR11228">
    <property type="entry name" value="RADICAL SAM DOMAIN PROTEIN"/>
    <property type="match status" value="1"/>
</dbReference>
<sequence>DLLGLMRQRQLEVHLITNGMLLSPQIINALKQLGVRVMISIDGATPATYEAIRNGANFERVVQSARSCVKEGLLEAINFTILKTNYTEIPGILELAASIGIPMVTFIGLKPCQNYTEELLTPEEYGEAIKLACQAAQKTGVELFFDEPFFRATVREWGLPAPIPTVGGGILAPSTSACIFGEYLFIETNGDVKPCSFAPMTLGNVNEKPLGEIWREVLSSPFFHQLKDSKTRTGSCQSCQYLEDCKGCRSRTFVLTGDWFASDP</sequence>
<feature type="domain" description="4Fe4S-binding SPASM" evidence="6">
    <location>
        <begin position="181"/>
        <end position="240"/>
    </location>
</feature>
<evidence type="ECO:0000256" key="3">
    <source>
        <dbReference type="ARBA" id="ARBA00023004"/>
    </source>
</evidence>
<dbReference type="GO" id="GO:0051536">
    <property type="term" value="F:iron-sulfur cluster binding"/>
    <property type="evidence" value="ECO:0007669"/>
    <property type="project" value="UniProtKB-KW"/>
</dbReference>
<dbReference type="InterPro" id="IPR058240">
    <property type="entry name" value="rSAM_sf"/>
</dbReference>
<evidence type="ECO:0000259" key="5">
    <source>
        <dbReference type="Pfam" id="PF04055"/>
    </source>
</evidence>
<dbReference type="InterPro" id="IPR050377">
    <property type="entry name" value="Radical_SAM_PqqE_MftC-like"/>
</dbReference>
<evidence type="ECO:0008006" key="8">
    <source>
        <dbReference type="Google" id="ProtNLM"/>
    </source>
</evidence>
<evidence type="ECO:0000256" key="2">
    <source>
        <dbReference type="ARBA" id="ARBA00022723"/>
    </source>
</evidence>
<feature type="non-terminal residue" evidence="7">
    <location>
        <position position="1"/>
    </location>
</feature>
<keyword evidence="3" id="KW-0408">Iron</keyword>
<dbReference type="InterPro" id="IPR013785">
    <property type="entry name" value="Aldolase_TIM"/>
</dbReference>
<keyword evidence="2" id="KW-0479">Metal-binding</keyword>
<gene>
    <name evidence="7" type="ORF">S01H1_46251</name>
</gene>
<dbReference type="InterPro" id="IPR023885">
    <property type="entry name" value="4Fe4S-binding_SPASM_dom"/>
</dbReference>
<evidence type="ECO:0000256" key="4">
    <source>
        <dbReference type="ARBA" id="ARBA00023014"/>
    </source>
</evidence>
<evidence type="ECO:0000313" key="7">
    <source>
        <dbReference type="EMBL" id="GAG06428.1"/>
    </source>
</evidence>
<feature type="non-terminal residue" evidence="7">
    <location>
        <position position="264"/>
    </location>
</feature>
<dbReference type="CDD" id="cd01335">
    <property type="entry name" value="Radical_SAM"/>
    <property type="match status" value="1"/>
</dbReference>
<dbReference type="GO" id="GO:0046872">
    <property type="term" value="F:metal ion binding"/>
    <property type="evidence" value="ECO:0007669"/>
    <property type="project" value="UniProtKB-KW"/>
</dbReference>
<dbReference type="EMBL" id="BARS01029607">
    <property type="protein sequence ID" value="GAG06428.1"/>
    <property type="molecule type" value="Genomic_DNA"/>
</dbReference>
<protein>
    <recommendedName>
        <fullName evidence="8">Radical SAM core domain-containing protein</fullName>
    </recommendedName>
</protein>
<dbReference type="AlphaFoldDB" id="X0V1M5"/>
<dbReference type="PANTHER" id="PTHR11228:SF7">
    <property type="entry name" value="PQQA PEPTIDE CYCLASE"/>
    <property type="match status" value="1"/>
</dbReference>
<dbReference type="CDD" id="cd21123">
    <property type="entry name" value="SPASM_MftC-like"/>
    <property type="match status" value="1"/>
</dbReference>
<dbReference type="InterPro" id="IPR007197">
    <property type="entry name" value="rSAM"/>
</dbReference>
<evidence type="ECO:0000259" key="6">
    <source>
        <dbReference type="Pfam" id="PF13186"/>
    </source>
</evidence>
<keyword evidence="1" id="KW-0949">S-adenosyl-L-methionine</keyword>
<dbReference type="GO" id="GO:0003824">
    <property type="term" value="F:catalytic activity"/>
    <property type="evidence" value="ECO:0007669"/>
    <property type="project" value="InterPro"/>
</dbReference>
<evidence type="ECO:0000256" key="1">
    <source>
        <dbReference type="ARBA" id="ARBA00022691"/>
    </source>
</evidence>